<keyword evidence="1" id="KW-1133">Transmembrane helix</keyword>
<keyword evidence="1" id="KW-0812">Transmembrane</keyword>
<dbReference type="Proteomes" id="UP000298061">
    <property type="component" value="Unassembled WGS sequence"/>
</dbReference>
<proteinExistence type="predicted"/>
<dbReference type="PROSITE" id="PS51782">
    <property type="entry name" value="LYSM"/>
    <property type="match status" value="1"/>
</dbReference>
<dbReference type="Pfam" id="PF01476">
    <property type="entry name" value="LysM"/>
    <property type="match status" value="1"/>
</dbReference>
<dbReference type="OrthoDB" id="2107166at2759"/>
<protein>
    <recommendedName>
        <fullName evidence="2">LysM domain-containing protein</fullName>
    </recommendedName>
</protein>
<reference evidence="3 4" key="1">
    <citation type="submission" date="2019-02" db="EMBL/GenBank/DDBJ databases">
        <title>Genome sequencing of the rare red list fungi Hericium alpestre (H. flagellum).</title>
        <authorList>
            <person name="Buettner E."/>
            <person name="Kellner H."/>
        </authorList>
    </citation>
    <scope>NUCLEOTIDE SEQUENCE [LARGE SCALE GENOMIC DNA]</scope>
    <source>
        <strain evidence="3 4">DSM 108284</strain>
    </source>
</reference>
<feature type="transmembrane region" description="Helical" evidence="1">
    <location>
        <begin position="84"/>
        <end position="104"/>
    </location>
</feature>
<dbReference type="CDD" id="cd00118">
    <property type="entry name" value="LysM"/>
    <property type="match status" value="1"/>
</dbReference>
<evidence type="ECO:0000259" key="2">
    <source>
        <dbReference type="PROSITE" id="PS51782"/>
    </source>
</evidence>
<name>A0A4Z0A4P6_9AGAM</name>
<accession>A0A4Z0A4P6</accession>
<comment type="caution">
    <text evidence="3">The sequence shown here is derived from an EMBL/GenBank/DDBJ whole genome shotgun (WGS) entry which is preliminary data.</text>
</comment>
<evidence type="ECO:0000256" key="1">
    <source>
        <dbReference type="SAM" id="Phobius"/>
    </source>
</evidence>
<dbReference type="InterPro" id="IPR036779">
    <property type="entry name" value="LysM_dom_sf"/>
</dbReference>
<organism evidence="3 4">
    <name type="scientific">Hericium alpestre</name>
    <dbReference type="NCBI Taxonomy" id="135208"/>
    <lineage>
        <taxon>Eukaryota</taxon>
        <taxon>Fungi</taxon>
        <taxon>Dikarya</taxon>
        <taxon>Basidiomycota</taxon>
        <taxon>Agaricomycotina</taxon>
        <taxon>Agaricomycetes</taxon>
        <taxon>Russulales</taxon>
        <taxon>Hericiaceae</taxon>
        <taxon>Hericium</taxon>
    </lineage>
</organism>
<dbReference type="EMBL" id="SFCI01000309">
    <property type="protein sequence ID" value="TFY80648.1"/>
    <property type="molecule type" value="Genomic_DNA"/>
</dbReference>
<evidence type="ECO:0000313" key="4">
    <source>
        <dbReference type="Proteomes" id="UP000298061"/>
    </source>
</evidence>
<dbReference type="InterPro" id="IPR018392">
    <property type="entry name" value="LysM"/>
</dbReference>
<keyword evidence="1" id="KW-0472">Membrane</keyword>
<evidence type="ECO:0000313" key="3">
    <source>
        <dbReference type="EMBL" id="TFY80648.1"/>
    </source>
</evidence>
<sequence>MTRVGYDSDTGKYYFRDKDGCMWEGAEGAQYGEMKRISDGPVDGPEYNADQDVEGRGDGYTLLATDANHTSPGARSPSDNPYRMLFPFFLLIMVVLLLVARLFVFPGSREPSPAVLCPENSTASAIVPGDTCWDIAEDHSCKVEDLRHLNPELKCDALRPGDWICVPLADGSTTTR</sequence>
<dbReference type="SMART" id="SM00257">
    <property type="entry name" value="LysM"/>
    <property type="match status" value="1"/>
</dbReference>
<dbReference type="AlphaFoldDB" id="A0A4Z0A4P6"/>
<feature type="domain" description="LysM" evidence="2">
    <location>
        <begin position="122"/>
        <end position="166"/>
    </location>
</feature>
<gene>
    <name evidence="3" type="ORF">EWM64_g3366</name>
</gene>
<dbReference type="Gene3D" id="3.10.350.10">
    <property type="entry name" value="LysM domain"/>
    <property type="match status" value="1"/>
</dbReference>
<keyword evidence="4" id="KW-1185">Reference proteome</keyword>
<dbReference type="SUPFAM" id="SSF54106">
    <property type="entry name" value="LysM domain"/>
    <property type="match status" value="1"/>
</dbReference>